<evidence type="ECO:0000313" key="9">
    <source>
        <dbReference type="Proteomes" id="UP000185657"/>
    </source>
</evidence>
<feature type="transmembrane region" description="Helical" evidence="5">
    <location>
        <begin position="83"/>
        <end position="100"/>
    </location>
</feature>
<proteinExistence type="predicted"/>
<evidence type="ECO:0000256" key="3">
    <source>
        <dbReference type="ARBA" id="ARBA00022989"/>
    </source>
</evidence>
<feature type="transmembrane region" description="Helical" evidence="5">
    <location>
        <begin position="7"/>
        <end position="25"/>
    </location>
</feature>
<dbReference type="Gene3D" id="1.20.1540.10">
    <property type="entry name" value="Rhomboid-like"/>
    <property type="match status" value="1"/>
</dbReference>
<comment type="subcellular location">
    <subcellularLocation>
        <location evidence="1">Membrane</location>
        <topology evidence="1">Multi-pass membrane protein</topology>
    </subcellularLocation>
</comment>
<dbReference type="STRING" id="1763535.LPB072_22395"/>
<dbReference type="InterPro" id="IPR035952">
    <property type="entry name" value="Rhomboid-like_sf"/>
</dbReference>
<organism evidence="7 10">
    <name type="scientific">Hydrogenophaga crassostreae</name>
    <dbReference type="NCBI Taxonomy" id="1763535"/>
    <lineage>
        <taxon>Bacteria</taxon>
        <taxon>Pseudomonadati</taxon>
        <taxon>Pseudomonadota</taxon>
        <taxon>Betaproteobacteria</taxon>
        <taxon>Burkholderiales</taxon>
        <taxon>Comamonadaceae</taxon>
        <taxon>Hydrogenophaga</taxon>
    </lineage>
</organism>
<dbReference type="GO" id="GO:0004252">
    <property type="term" value="F:serine-type endopeptidase activity"/>
    <property type="evidence" value="ECO:0007669"/>
    <property type="project" value="InterPro"/>
</dbReference>
<evidence type="ECO:0000256" key="1">
    <source>
        <dbReference type="ARBA" id="ARBA00004141"/>
    </source>
</evidence>
<dbReference type="EMBL" id="CP017476">
    <property type="protein sequence ID" value="AOW15145.1"/>
    <property type="molecule type" value="Genomic_DNA"/>
</dbReference>
<evidence type="ECO:0000259" key="6">
    <source>
        <dbReference type="Pfam" id="PF01694"/>
    </source>
</evidence>
<dbReference type="Pfam" id="PF01694">
    <property type="entry name" value="Rhomboid"/>
    <property type="match status" value="1"/>
</dbReference>
<reference evidence="8 9" key="1">
    <citation type="submission" date="2016-02" db="EMBL/GenBank/DDBJ databases">
        <title>Draft genome sequence of Hydrogenophaga sp. LPB0072.</title>
        <authorList>
            <person name="Shin S.-K."/>
            <person name="Yi H."/>
        </authorList>
    </citation>
    <scope>NUCLEOTIDE SEQUENCE [LARGE SCALE GENOMIC DNA]</scope>
    <source>
        <strain evidence="8 9">LPB0072</strain>
    </source>
</reference>
<dbReference type="RefSeq" id="WP_066096395.1">
    <property type="nucleotide sequence ID" value="NZ_CP017476.1"/>
</dbReference>
<dbReference type="KEGG" id="hyl:LPB072_22395"/>
<evidence type="ECO:0000256" key="4">
    <source>
        <dbReference type="ARBA" id="ARBA00023136"/>
    </source>
</evidence>
<gene>
    <name evidence="7" type="ORF">LPB072_22395</name>
    <name evidence="8" type="ORF">LPB72_21780</name>
</gene>
<dbReference type="AlphaFoldDB" id="A0A167GBP5"/>
<evidence type="ECO:0000313" key="10">
    <source>
        <dbReference type="Proteomes" id="UP000185680"/>
    </source>
</evidence>
<evidence type="ECO:0000256" key="2">
    <source>
        <dbReference type="ARBA" id="ARBA00022692"/>
    </source>
</evidence>
<keyword evidence="2 5" id="KW-0812">Transmembrane</keyword>
<protein>
    <recommendedName>
        <fullName evidence="6">Peptidase S54 rhomboid domain-containing protein</fullName>
    </recommendedName>
</protein>
<dbReference type="EMBL" id="LVWD01000043">
    <property type="protein sequence ID" value="OAD39235.1"/>
    <property type="molecule type" value="Genomic_DNA"/>
</dbReference>
<keyword evidence="3 5" id="KW-1133">Transmembrane helix</keyword>
<keyword evidence="9" id="KW-1185">Reference proteome</keyword>
<feature type="domain" description="Peptidase S54 rhomboid" evidence="6">
    <location>
        <begin position="41"/>
        <end position="189"/>
    </location>
</feature>
<sequence length="217" mass="23866">MNRSSGWLLVCALHGVASMLLWWAGDGLVQTLIWRADTWHAQPWTLFTSAWVHLNTPQLIVNQIALGLLAAFAWVVRPSWPCTLAWLLAWPLTQISLLWWPHIGYAVGLSGPLHAGSMILAVQLMLQRIAVPKAGRWGAMLALGVLTKLALEQGWRNPVVWDSSNAISVVRAAHLSGAVWGVVLALLLGWIATRQWARHHATTNRESDGSFGNSSPL</sequence>
<keyword evidence="4 5" id="KW-0472">Membrane</keyword>
<evidence type="ECO:0000256" key="5">
    <source>
        <dbReference type="SAM" id="Phobius"/>
    </source>
</evidence>
<evidence type="ECO:0000313" key="8">
    <source>
        <dbReference type="EMBL" id="OAD39235.1"/>
    </source>
</evidence>
<feature type="transmembrane region" description="Helical" evidence="5">
    <location>
        <begin position="175"/>
        <end position="193"/>
    </location>
</feature>
<reference evidence="7 10" key="2">
    <citation type="submission" date="2016-10" db="EMBL/GenBank/DDBJ databases">
        <title>Hydorgenophaga sp. LPB0072 isolated from gastropod.</title>
        <authorList>
            <person name="Kim E."/>
            <person name="Yi H."/>
        </authorList>
    </citation>
    <scope>NUCLEOTIDE SEQUENCE [LARGE SCALE GENOMIC DNA]</scope>
    <source>
        <strain evidence="7 10">LPB0072</strain>
    </source>
</reference>
<dbReference type="GO" id="GO:0016020">
    <property type="term" value="C:membrane"/>
    <property type="evidence" value="ECO:0007669"/>
    <property type="project" value="UniProtKB-SubCell"/>
</dbReference>
<name>A0A167GBP5_9BURK</name>
<dbReference type="SUPFAM" id="SSF144091">
    <property type="entry name" value="Rhomboid-like"/>
    <property type="match status" value="1"/>
</dbReference>
<evidence type="ECO:0000313" key="7">
    <source>
        <dbReference type="EMBL" id="AOW15145.1"/>
    </source>
</evidence>
<dbReference type="OrthoDB" id="9152313at2"/>
<dbReference type="Proteomes" id="UP000185657">
    <property type="component" value="Unassembled WGS sequence"/>
</dbReference>
<dbReference type="Proteomes" id="UP000185680">
    <property type="component" value="Chromosome"/>
</dbReference>
<feature type="transmembrane region" description="Helical" evidence="5">
    <location>
        <begin position="59"/>
        <end position="76"/>
    </location>
</feature>
<dbReference type="InterPro" id="IPR022764">
    <property type="entry name" value="Peptidase_S54_rhomboid_dom"/>
</dbReference>
<accession>A0A167GBP5</accession>